<evidence type="ECO:0000313" key="2">
    <source>
        <dbReference type="EMBL" id="CCH16219.1"/>
    </source>
</evidence>
<dbReference type="eggNOG" id="COG1994">
    <property type="taxonomic scope" value="Bacteria"/>
</dbReference>
<feature type="transmembrane region" description="Helical" evidence="1">
    <location>
        <begin position="118"/>
        <end position="144"/>
    </location>
</feature>
<sequence length="414" mass="44450">MRGLGERTYPRRHLFGRTIWAVTSPRRRLAAASILLVVEAALFALLVTESPAGAVVAVGITCLSFWVHLVLHECGHLVAAKLLRLEVVAVRIAPFTGWRNHVSIRPAPSATALPLRMVLFYLSGPVVNLCTATMLGAATALTSITVTDVALFGAALLAALLGVVNLVPAVHSDGRNLLSWLMTPTATSAALRAAHYQEEIYRTLRAISRGEADGGRLGDPVRDADDPRLALAALHRRWSTGHARSVTDFVAEAERLAALARADSTDPLTAAAIGQALSVQFGMWYLYAAVVTRSPVEHREVVEIWELARLGSQVQPHRLPARVAMSLAYLLNQRPEQARSLLLDVRAGVDPPDLCSVAFLLRAIAECHLGNHADADTHIRAAGGRYPQLTQLVATIQTADPVPQLSAPAPMADA</sequence>
<comment type="caution">
    <text evidence="2">The sequence shown here is derived from an EMBL/GenBank/DDBJ whole genome shotgun (WGS) entry which is preliminary data.</text>
</comment>
<dbReference type="EMBL" id="CAIE01000013">
    <property type="protein sequence ID" value="CCH16219.1"/>
    <property type="molecule type" value="Genomic_DNA"/>
</dbReference>
<name>I0KXC2_9ACTN</name>
<gene>
    <name evidence="2" type="ORF">MILUP08_41133</name>
</gene>
<evidence type="ECO:0000256" key="1">
    <source>
        <dbReference type="SAM" id="Phobius"/>
    </source>
</evidence>
<evidence type="ECO:0000313" key="3">
    <source>
        <dbReference type="Proteomes" id="UP000003448"/>
    </source>
</evidence>
<feature type="transmembrane region" description="Helical" evidence="1">
    <location>
        <begin position="150"/>
        <end position="170"/>
    </location>
</feature>
<dbReference type="AlphaFoldDB" id="I0KXC2"/>
<dbReference type="STRING" id="1150864.MILUP08_41133"/>
<keyword evidence="1" id="KW-1133">Transmembrane helix</keyword>
<accession>I0KXC2</accession>
<keyword evidence="1" id="KW-0472">Membrane</keyword>
<feature type="transmembrane region" description="Helical" evidence="1">
    <location>
        <begin position="53"/>
        <end position="71"/>
    </location>
</feature>
<keyword evidence="3" id="KW-1185">Reference proteome</keyword>
<dbReference type="Proteomes" id="UP000003448">
    <property type="component" value="Unassembled WGS sequence"/>
</dbReference>
<feature type="transmembrane region" description="Helical" evidence="1">
    <location>
        <begin position="29"/>
        <end position="47"/>
    </location>
</feature>
<reference evidence="3" key="1">
    <citation type="journal article" date="2012" name="J. Bacteriol.">
        <title>Genome Sequence of Micromonospora lupini Lupac 08, Isolated from Root Nodules of Lupinus angustifolius.</title>
        <authorList>
            <person name="Alonso-Vega P."/>
            <person name="Normand P."/>
            <person name="Bacigalupe R."/>
            <person name="Pujic P."/>
            <person name="Lajus A."/>
            <person name="Vallenet D."/>
            <person name="Carro L."/>
            <person name="Coll P."/>
            <person name="Trujillo M.E."/>
        </authorList>
    </citation>
    <scope>NUCLEOTIDE SEQUENCE [LARGE SCALE GENOMIC DNA]</scope>
    <source>
        <strain evidence="3">Lupac 08</strain>
    </source>
</reference>
<protein>
    <recommendedName>
        <fullName evidence="4">Peptidase M50</fullName>
    </recommendedName>
</protein>
<keyword evidence="1" id="KW-0812">Transmembrane</keyword>
<evidence type="ECO:0008006" key="4">
    <source>
        <dbReference type="Google" id="ProtNLM"/>
    </source>
</evidence>
<organism evidence="2 3">
    <name type="scientific">Micromonospora lupini str. Lupac 08</name>
    <dbReference type="NCBI Taxonomy" id="1150864"/>
    <lineage>
        <taxon>Bacteria</taxon>
        <taxon>Bacillati</taxon>
        <taxon>Actinomycetota</taxon>
        <taxon>Actinomycetes</taxon>
        <taxon>Micromonosporales</taxon>
        <taxon>Micromonosporaceae</taxon>
        <taxon>Micromonospora</taxon>
    </lineage>
</organism>
<proteinExistence type="predicted"/>